<dbReference type="InterPro" id="IPR050261">
    <property type="entry name" value="FrsA_esterase"/>
</dbReference>
<sequence>MVRPGEGGRVRALVVVVLLFALAAGGAFPAPPPEVRRGPDPVALPTGTGPHAVDVLSVDRAEVAGFGGGVVYYPAGAADGPFGVLAVAPGYGENSATLAWWGPALASQGFVVVLIDTLLPTDFPDARATELLAALDWVVGDSPVRGLADPDRTAVLGHSMGGGGALEAALARPWLRAAVPMTPWDVTADFSAVRVPTLVVGAEGDTIAPAARYARPSYDSLTAVARSYLLRAGADHNFVNTPDPVVGPVVAWLKRYVDGDTRYTRFLCPDAAVPGYARSAGGCRVS</sequence>
<evidence type="ECO:0000313" key="4">
    <source>
        <dbReference type="EMBL" id="OLR92636.1"/>
    </source>
</evidence>
<dbReference type="Gene3D" id="3.40.50.1820">
    <property type="entry name" value="alpha/beta hydrolase"/>
    <property type="match status" value="1"/>
</dbReference>
<keyword evidence="2" id="KW-0378">Hydrolase</keyword>
<dbReference type="SUPFAM" id="SSF53474">
    <property type="entry name" value="alpha/beta-Hydrolases"/>
    <property type="match status" value="1"/>
</dbReference>
<dbReference type="InterPro" id="IPR029058">
    <property type="entry name" value="AB_hydrolase_fold"/>
</dbReference>
<comment type="similarity">
    <text evidence="1">Belongs to the AB hydrolase superfamily.</text>
</comment>
<dbReference type="PANTHER" id="PTHR22946:SF9">
    <property type="entry name" value="POLYKETIDE TRANSFERASE AF380"/>
    <property type="match status" value="1"/>
</dbReference>
<protein>
    <recommendedName>
        <fullName evidence="3">PET hydrolase/cutinase-like domain-containing protein</fullName>
    </recommendedName>
</protein>
<reference evidence="4 5" key="1">
    <citation type="submission" date="2016-10" db="EMBL/GenBank/DDBJ databases">
        <title>The Draft Genome Sequence of Actinokineospora bangkokensis 44EHWT reveals the biosynthetic pathway of antifungal compounds Thailandins with unusual extender unit butylmalonyl-CoA.</title>
        <authorList>
            <person name="Greule A."/>
            <person name="Intra B."/>
            <person name="Flemming S."/>
            <person name="Rommel M.G."/>
            <person name="Panbangred W."/>
            <person name="Bechthold A."/>
        </authorList>
    </citation>
    <scope>NUCLEOTIDE SEQUENCE [LARGE SCALE GENOMIC DNA]</scope>
    <source>
        <strain evidence="4 5">44EHW</strain>
    </source>
</reference>
<proteinExistence type="inferred from homology"/>
<name>A0A1Q9LKR7_9PSEU</name>
<evidence type="ECO:0000313" key="5">
    <source>
        <dbReference type="Proteomes" id="UP000186040"/>
    </source>
</evidence>
<dbReference type="STRING" id="1193682.BJP25_21595"/>
<evidence type="ECO:0000259" key="3">
    <source>
        <dbReference type="Pfam" id="PF12740"/>
    </source>
</evidence>
<dbReference type="InterPro" id="IPR041127">
    <property type="entry name" value="PET_hydrolase/cutinase-like"/>
</dbReference>
<feature type="domain" description="PET hydrolase/cutinase-like" evidence="3">
    <location>
        <begin position="35"/>
        <end position="271"/>
    </location>
</feature>
<evidence type="ECO:0000256" key="2">
    <source>
        <dbReference type="ARBA" id="ARBA00022801"/>
    </source>
</evidence>
<dbReference type="Proteomes" id="UP000186040">
    <property type="component" value="Unassembled WGS sequence"/>
</dbReference>
<dbReference type="AlphaFoldDB" id="A0A1Q9LKR7"/>
<dbReference type="Pfam" id="PF12740">
    <property type="entry name" value="PETase"/>
    <property type="match status" value="1"/>
</dbReference>
<accession>A0A1Q9LKR7</accession>
<dbReference type="GO" id="GO:0052689">
    <property type="term" value="F:carboxylic ester hydrolase activity"/>
    <property type="evidence" value="ECO:0007669"/>
    <property type="project" value="UniProtKB-ARBA"/>
</dbReference>
<dbReference type="EMBL" id="MKQR01000016">
    <property type="protein sequence ID" value="OLR92636.1"/>
    <property type="molecule type" value="Genomic_DNA"/>
</dbReference>
<gene>
    <name evidence="4" type="ORF">BJP25_21595</name>
</gene>
<comment type="caution">
    <text evidence="4">The sequence shown here is derived from an EMBL/GenBank/DDBJ whole genome shotgun (WGS) entry which is preliminary data.</text>
</comment>
<keyword evidence="5" id="KW-1185">Reference proteome</keyword>
<dbReference type="PANTHER" id="PTHR22946">
    <property type="entry name" value="DIENELACTONE HYDROLASE DOMAIN-CONTAINING PROTEIN-RELATED"/>
    <property type="match status" value="1"/>
</dbReference>
<evidence type="ECO:0000256" key="1">
    <source>
        <dbReference type="ARBA" id="ARBA00008645"/>
    </source>
</evidence>
<organism evidence="4 5">
    <name type="scientific">Actinokineospora bangkokensis</name>
    <dbReference type="NCBI Taxonomy" id="1193682"/>
    <lineage>
        <taxon>Bacteria</taxon>
        <taxon>Bacillati</taxon>
        <taxon>Actinomycetota</taxon>
        <taxon>Actinomycetes</taxon>
        <taxon>Pseudonocardiales</taxon>
        <taxon>Pseudonocardiaceae</taxon>
        <taxon>Actinokineospora</taxon>
    </lineage>
</organism>